<gene>
    <name evidence="1" type="ORF">ECRASSUSDP1_LOCUS12733</name>
</gene>
<keyword evidence="2" id="KW-1185">Reference proteome</keyword>
<evidence type="ECO:0000313" key="1">
    <source>
        <dbReference type="EMBL" id="CAI2371411.1"/>
    </source>
</evidence>
<dbReference type="EMBL" id="CAMPGE010012642">
    <property type="protein sequence ID" value="CAI2371411.1"/>
    <property type="molecule type" value="Genomic_DNA"/>
</dbReference>
<dbReference type="AlphaFoldDB" id="A0AAD1XGM2"/>
<evidence type="ECO:0000313" key="2">
    <source>
        <dbReference type="Proteomes" id="UP001295684"/>
    </source>
</evidence>
<reference evidence="1" key="1">
    <citation type="submission" date="2023-07" db="EMBL/GenBank/DDBJ databases">
        <authorList>
            <consortium name="AG Swart"/>
            <person name="Singh M."/>
            <person name="Singh A."/>
            <person name="Seah K."/>
            <person name="Emmerich C."/>
        </authorList>
    </citation>
    <scope>NUCLEOTIDE SEQUENCE</scope>
    <source>
        <strain evidence="1">DP1</strain>
    </source>
</reference>
<organism evidence="1 2">
    <name type="scientific">Euplotes crassus</name>
    <dbReference type="NCBI Taxonomy" id="5936"/>
    <lineage>
        <taxon>Eukaryota</taxon>
        <taxon>Sar</taxon>
        <taxon>Alveolata</taxon>
        <taxon>Ciliophora</taxon>
        <taxon>Intramacronucleata</taxon>
        <taxon>Spirotrichea</taxon>
        <taxon>Hypotrichia</taxon>
        <taxon>Euplotida</taxon>
        <taxon>Euplotidae</taxon>
        <taxon>Moneuplotes</taxon>
    </lineage>
</organism>
<sequence length="344" mass="40625">MDQVKLEVNDFSEFLQSEDRPEFGWPPISFTGKQYRAFKDKGYPNSLFGLDCEKGPKLEKVPCLYKSCRKILKRKSRRSKKRKQSVSFKSTLRIKDLKISRKDDHTIEARILVKPGNKKLKFKRPVSGKVRVSYSIMDRLPEKKKKPVEPPAPPKPRRETLSDKVLKELNKIYSSILGRSIHEFKKSFTKNELEYLKNRQFKVLEKKEDEEPQKVLEKSPTPSCVPNRINVNHAKYKYRSWRKILRENIQPSCMSESRKTPPIQYRSSVRLKLKRKDSLYKGVPLTTLCSAKIKTSMSQPKFSRLSSPSKADLRDFKIFLKNIEQKNQRYQCKQYYFCHSFLKF</sequence>
<dbReference type="Proteomes" id="UP001295684">
    <property type="component" value="Unassembled WGS sequence"/>
</dbReference>
<proteinExistence type="predicted"/>
<protein>
    <submittedName>
        <fullName evidence="1">Uncharacterized protein</fullName>
    </submittedName>
</protein>
<accession>A0AAD1XGM2</accession>
<name>A0AAD1XGM2_EUPCR</name>
<comment type="caution">
    <text evidence="1">The sequence shown here is derived from an EMBL/GenBank/DDBJ whole genome shotgun (WGS) entry which is preliminary data.</text>
</comment>